<reference evidence="2" key="1">
    <citation type="submission" date="2020-03" db="EMBL/GenBank/DDBJ databases">
        <title>The deep terrestrial virosphere.</title>
        <authorList>
            <person name="Holmfeldt K."/>
            <person name="Nilsson E."/>
            <person name="Simone D."/>
            <person name="Lopez-Fernandez M."/>
            <person name="Wu X."/>
            <person name="de Brujin I."/>
            <person name="Lundin D."/>
            <person name="Andersson A."/>
            <person name="Bertilsson S."/>
            <person name="Dopson M."/>
        </authorList>
    </citation>
    <scope>NUCLEOTIDE SEQUENCE</scope>
    <source>
        <strain evidence="2">TM448B00361</strain>
    </source>
</reference>
<name>A0A6M3XCY9_9ZZZZ</name>
<dbReference type="InterPro" id="IPR039561">
    <property type="entry name" value="Peptidase_M15C"/>
</dbReference>
<dbReference type="EMBL" id="MT144615">
    <property type="protein sequence ID" value="QJH95217.1"/>
    <property type="molecule type" value="Genomic_DNA"/>
</dbReference>
<dbReference type="Gene3D" id="3.30.1380.10">
    <property type="match status" value="1"/>
</dbReference>
<dbReference type="InterPro" id="IPR009045">
    <property type="entry name" value="Zn_M74/Hedgehog-like"/>
</dbReference>
<dbReference type="AlphaFoldDB" id="A0A6M3XCY9"/>
<dbReference type="SUPFAM" id="SSF55166">
    <property type="entry name" value="Hedgehog/DD-peptidase"/>
    <property type="match status" value="1"/>
</dbReference>
<evidence type="ECO:0000259" key="1">
    <source>
        <dbReference type="Pfam" id="PF13539"/>
    </source>
</evidence>
<dbReference type="GO" id="GO:0008233">
    <property type="term" value="F:peptidase activity"/>
    <property type="evidence" value="ECO:0007669"/>
    <property type="project" value="InterPro"/>
</dbReference>
<feature type="domain" description="Peptidase M15C" evidence="1">
    <location>
        <begin position="56"/>
        <end position="121"/>
    </location>
</feature>
<dbReference type="CDD" id="cd14845">
    <property type="entry name" value="L-Ala-D-Glu_peptidase_like"/>
    <property type="match status" value="1"/>
</dbReference>
<gene>
    <name evidence="2" type="ORF">TM448B00361_0006</name>
</gene>
<organism evidence="2">
    <name type="scientific">viral metagenome</name>
    <dbReference type="NCBI Taxonomy" id="1070528"/>
    <lineage>
        <taxon>unclassified sequences</taxon>
        <taxon>metagenomes</taxon>
        <taxon>organismal metagenomes</taxon>
    </lineage>
</organism>
<proteinExistence type="predicted"/>
<sequence length="127" mass="14133">MAFNLSKASRARLVGVHPELIAIVERAIELTPVDFKITEGLRSVTRQKELFAAKATQTMNSRHLTGHAVDVVALVGGSVRWDWPLYGQIAAAFKQAALERGSPIIWGGDWKTLKDGPHFELDRKRFP</sequence>
<accession>A0A6M3XCY9</accession>
<evidence type="ECO:0000313" key="2">
    <source>
        <dbReference type="EMBL" id="QJH95217.1"/>
    </source>
</evidence>
<dbReference type="Pfam" id="PF13539">
    <property type="entry name" value="Peptidase_M15_4"/>
    <property type="match status" value="1"/>
</dbReference>
<protein>
    <submittedName>
        <fullName evidence="2">Putative peptidase</fullName>
    </submittedName>
</protein>